<dbReference type="Proteomes" id="UP000180057">
    <property type="component" value="Unassembled WGS sequence"/>
</dbReference>
<keyword evidence="5" id="KW-1185">Reference proteome</keyword>
<evidence type="ECO:0000256" key="2">
    <source>
        <dbReference type="ARBA" id="ARBA00022448"/>
    </source>
</evidence>
<dbReference type="InterPro" id="IPR006059">
    <property type="entry name" value="SBP"/>
</dbReference>
<evidence type="ECO:0000313" key="4">
    <source>
        <dbReference type="EMBL" id="OIJ22278.1"/>
    </source>
</evidence>
<dbReference type="PANTHER" id="PTHR30061:SF50">
    <property type="entry name" value="MALTOSE_MALTODEXTRIN-BINDING PERIPLASMIC PROTEIN"/>
    <property type="match status" value="1"/>
</dbReference>
<dbReference type="GO" id="GO:0015768">
    <property type="term" value="P:maltose transport"/>
    <property type="evidence" value="ECO:0007669"/>
    <property type="project" value="TreeGrafter"/>
</dbReference>
<dbReference type="GO" id="GO:1901982">
    <property type="term" value="F:maltose binding"/>
    <property type="evidence" value="ECO:0007669"/>
    <property type="project" value="TreeGrafter"/>
</dbReference>
<protein>
    <recommendedName>
        <fullName evidence="6">ABC transporter substrate-binding protein</fullName>
    </recommendedName>
</protein>
<comment type="similarity">
    <text evidence="1">Belongs to the bacterial solute-binding protein 1 family.</text>
</comment>
<gene>
    <name evidence="4" type="ORF">BKP45_06455</name>
</gene>
<dbReference type="Gene3D" id="3.40.190.10">
    <property type="entry name" value="Periplasmic binding protein-like II"/>
    <property type="match status" value="2"/>
</dbReference>
<dbReference type="STRING" id="472963.BKP45_06455"/>
<dbReference type="SUPFAM" id="SSF53850">
    <property type="entry name" value="Periplasmic binding protein-like II"/>
    <property type="match status" value="1"/>
</dbReference>
<name>A0A1S2MC06_9BACI</name>
<comment type="caution">
    <text evidence="4">The sequence shown here is derived from an EMBL/GenBank/DDBJ whole genome shotgun (WGS) entry which is preliminary data.</text>
</comment>
<dbReference type="Pfam" id="PF13416">
    <property type="entry name" value="SBP_bac_8"/>
    <property type="match status" value="1"/>
</dbReference>
<dbReference type="AlphaFoldDB" id="A0A1S2MC06"/>
<dbReference type="GO" id="GO:0042956">
    <property type="term" value="P:maltodextrin transmembrane transport"/>
    <property type="evidence" value="ECO:0007669"/>
    <property type="project" value="TreeGrafter"/>
</dbReference>
<keyword evidence="3" id="KW-0732">Signal</keyword>
<dbReference type="PANTHER" id="PTHR30061">
    <property type="entry name" value="MALTOSE-BINDING PERIPLASMIC PROTEIN"/>
    <property type="match status" value="1"/>
</dbReference>
<evidence type="ECO:0000256" key="3">
    <source>
        <dbReference type="ARBA" id="ARBA00022729"/>
    </source>
</evidence>
<reference evidence="4 5" key="1">
    <citation type="submission" date="2016-10" db="EMBL/GenBank/DDBJ databases">
        <title>Draft genome sequences of four alkaliphilic bacteria belonging to the Anaerobacillus genus.</title>
        <authorList>
            <person name="Bassil N.M."/>
            <person name="Lloyd J.R."/>
        </authorList>
    </citation>
    <scope>NUCLEOTIDE SEQUENCE [LARGE SCALE GENOMIC DNA]</scope>
    <source>
        <strain evidence="4 5">DSM 22531</strain>
    </source>
</reference>
<sequence length="420" mass="47839">MWGLQHKIFYSLVIGILLLVGCGNQTIIGNSSPAVESKLTKEQIIFWHTYNEAETHIFETIILPLFEAEYPMIEVKPVRHHYNMQLRSAIISRASTGKPPDVIRLDINWTPAIAQLDLLYPVSEFEDFEKLKGQYYEAPLQSNYYNGKYYGVPLNIFTKASIYNKELLEASKEDPPKTMDELIDIVERNQFVISMDHFSIWGSLHYFYGLGGQLLDPNYTKATGYLDSENSVNAVLKLLDLFNKGNLVTHGNRWINVLDGQNFVIDEGPWFYSSYSLEQITSINKVTVAAPFPISNGKRAILGGENIVISKAAKHKDAAWTFIKWMTDIDAQTHMAQTGLMPTNKYVNLSGFYDETPYYQPYLDSIGDAFLPPSVPKFENINDIYSLYLELIFLEKISVEEGLSKAAKEIDEILENNSYN</sequence>
<evidence type="ECO:0000256" key="1">
    <source>
        <dbReference type="ARBA" id="ARBA00008520"/>
    </source>
</evidence>
<evidence type="ECO:0000313" key="5">
    <source>
        <dbReference type="Proteomes" id="UP000180057"/>
    </source>
</evidence>
<dbReference type="EMBL" id="MLQS01000001">
    <property type="protein sequence ID" value="OIJ22278.1"/>
    <property type="molecule type" value="Genomic_DNA"/>
</dbReference>
<dbReference type="GO" id="GO:0055052">
    <property type="term" value="C:ATP-binding cassette (ABC) transporter complex, substrate-binding subunit-containing"/>
    <property type="evidence" value="ECO:0007669"/>
    <property type="project" value="TreeGrafter"/>
</dbReference>
<organism evidence="4 5">
    <name type="scientific">Anaerobacillus alkalidiazotrophicus</name>
    <dbReference type="NCBI Taxonomy" id="472963"/>
    <lineage>
        <taxon>Bacteria</taxon>
        <taxon>Bacillati</taxon>
        <taxon>Bacillota</taxon>
        <taxon>Bacilli</taxon>
        <taxon>Bacillales</taxon>
        <taxon>Bacillaceae</taxon>
        <taxon>Anaerobacillus</taxon>
    </lineage>
</organism>
<proteinExistence type="inferred from homology"/>
<dbReference type="RefSeq" id="WP_071388834.1">
    <property type="nucleotide sequence ID" value="NZ_MLQS01000001.1"/>
</dbReference>
<accession>A0A1S2MC06</accession>
<dbReference type="PROSITE" id="PS51257">
    <property type="entry name" value="PROKAR_LIPOPROTEIN"/>
    <property type="match status" value="1"/>
</dbReference>
<keyword evidence="2" id="KW-0813">Transport</keyword>
<evidence type="ECO:0008006" key="6">
    <source>
        <dbReference type="Google" id="ProtNLM"/>
    </source>
</evidence>